<evidence type="ECO:0000313" key="9">
    <source>
        <dbReference type="EMBL" id="TDT15614.1"/>
    </source>
</evidence>
<evidence type="ECO:0000256" key="4">
    <source>
        <dbReference type="ARBA" id="ARBA00022670"/>
    </source>
</evidence>
<dbReference type="Pfam" id="PF00326">
    <property type="entry name" value="Peptidase_S9"/>
    <property type="match status" value="1"/>
</dbReference>
<gene>
    <name evidence="9" type="ORF">BDK89_1189</name>
</gene>
<evidence type="ECO:0000313" key="10">
    <source>
        <dbReference type="Proteomes" id="UP000294558"/>
    </source>
</evidence>
<dbReference type="EMBL" id="SOAU01000001">
    <property type="protein sequence ID" value="TDT15614.1"/>
    <property type="molecule type" value="Genomic_DNA"/>
</dbReference>
<keyword evidence="10" id="KW-1185">Reference proteome</keyword>
<dbReference type="GO" id="GO:0070012">
    <property type="term" value="F:oligopeptidase activity"/>
    <property type="evidence" value="ECO:0007669"/>
    <property type="project" value="TreeGrafter"/>
</dbReference>
<dbReference type="InterPro" id="IPR002471">
    <property type="entry name" value="Pept_S9_AS"/>
</dbReference>
<evidence type="ECO:0000256" key="5">
    <source>
        <dbReference type="ARBA" id="ARBA00022801"/>
    </source>
</evidence>
<reference evidence="9 10" key="1">
    <citation type="submission" date="2019-03" db="EMBL/GenBank/DDBJ databases">
        <title>Sequencing the genomes of 1000 actinobacteria strains.</title>
        <authorList>
            <person name="Klenk H.-P."/>
        </authorList>
    </citation>
    <scope>NUCLEOTIDE SEQUENCE [LARGE SCALE GENOMIC DNA]</scope>
    <source>
        <strain evidence="9 10">DSM 18936</strain>
    </source>
</reference>
<keyword evidence="6" id="KW-0720">Serine protease</keyword>
<keyword evidence="5" id="KW-0378">Hydrolase</keyword>
<comment type="similarity">
    <text evidence="2">Belongs to the peptidase S9A family.</text>
</comment>
<comment type="catalytic activity">
    <reaction evidence="1">
        <text>Hydrolysis of Pro-|-Xaa &gt;&gt; Ala-|-Xaa in oligopeptides.</text>
        <dbReference type="EC" id="3.4.21.26"/>
    </reaction>
</comment>
<dbReference type="PANTHER" id="PTHR42881">
    <property type="entry name" value="PROLYL ENDOPEPTIDASE"/>
    <property type="match status" value="1"/>
</dbReference>
<name>A0A4R7HY82_9ACTN</name>
<dbReference type="InterPro" id="IPR002470">
    <property type="entry name" value="Peptidase_S9A"/>
</dbReference>
<dbReference type="PRINTS" id="PR00862">
    <property type="entry name" value="PROLIGOPTASE"/>
</dbReference>
<dbReference type="Gene3D" id="3.40.50.1820">
    <property type="entry name" value="alpha/beta hydrolase"/>
    <property type="match status" value="1"/>
</dbReference>
<evidence type="ECO:0000259" key="7">
    <source>
        <dbReference type="Pfam" id="PF00326"/>
    </source>
</evidence>
<dbReference type="SUPFAM" id="SSF53474">
    <property type="entry name" value="alpha/beta-Hydrolases"/>
    <property type="match status" value="1"/>
</dbReference>
<proteinExistence type="inferred from homology"/>
<keyword evidence="4" id="KW-0645">Protease</keyword>
<feature type="domain" description="Peptidase S9A N-terminal" evidence="8">
    <location>
        <begin position="11"/>
        <end position="390"/>
    </location>
</feature>
<dbReference type="InterPro" id="IPR023302">
    <property type="entry name" value="Pept_S9A_N"/>
</dbReference>
<evidence type="ECO:0000256" key="1">
    <source>
        <dbReference type="ARBA" id="ARBA00001070"/>
    </source>
</evidence>
<dbReference type="PROSITE" id="PS00708">
    <property type="entry name" value="PRO_ENDOPEP_SER"/>
    <property type="match status" value="1"/>
</dbReference>
<dbReference type="GO" id="GO:0004252">
    <property type="term" value="F:serine-type endopeptidase activity"/>
    <property type="evidence" value="ECO:0007669"/>
    <property type="project" value="UniProtKB-EC"/>
</dbReference>
<dbReference type="RefSeq" id="WP_133868052.1">
    <property type="nucleotide sequence ID" value="NZ_SOAU01000001.1"/>
</dbReference>
<dbReference type="EC" id="3.4.21.26" evidence="3"/>
<feature type="domain" description="Peptidase S9 prolyl oligopeptidase catalytic" evidence="7">
    <location>
        <begin position="458"/>
        <end position="671"/>
    </location>
</feature>
<evidence type="ECO:0000256" key="6">
    <source>
        <dbReference type="ARBA" id="ARBA00022825"/>
    </source>
</evidence>
<dbReference type="Proteomes" id="UP000294558">
    <property type="component" value="Unassembled WGS sequence"/>
</dbReference>
<comment type="caution">
    <text evidence="9">The sequence shown here is derived from an EMBL/GenBank/DDBJ whole genome shotgun (WGS) entry which is preliminary data.</text>
</comment>
<dbReference type="OrthoDB" id="9801421at2"/>
<dbReference type="InterPro" id="IPR029058">
    <property type="entry name" value="AB_hydrolase_fold"/>
</dbReference>
<dbReference type="PANTHER" id="PTHR42881:SF2">
    <property type="entry name" value="PROLYL ENDOPEPTIDASE"/>
    <property type="match status" value="1"/>
</dbReference>
<dbReference type="SUPFAM" id="SSF50993">
    <property type="entry name" value="Peptidase/esterase 'gauge' domain"/>
    <property type="match status" value="1"/>
</dbReference>
<accession>A0A4R7HY82</accession>
<dbReference type="Pfam" id="PF02897">
    <property type="entry name" value="Peptidase_S9_N"/>
    <property type="match status" value="1"/>
</dbReference>
<dbReference type="AlphaFoldDB" id="A0A4R7HY82"/>
<dbReference type="InterPro" id="IPR051167">
    <property type="entry name" value="Prolyl_oligopep/macrocyclase"/>
</dbReference>
<dbReference type="GO" id="GO:0005829">
    <property type="term" value="C:cytosol"/>
    <property type="evidence" value="ECO:0007669"/>
    <property type="project" value="TreeGrafter"/>
</dbReference>
<evidence type="ECO:0000256" key="2">
    <source>
        <dbReference type="ARBA" id="ARBA00005228"/>
    </source>
</evidence>
<protein>
    <recommendedName>
        <fullName evidence="3">prolyl oligopeptidase</fullName>
        <ecNumber evidence="3">3.4.21.26</ecNumber>
    </recommendedName>
</protein>
<evidence type="ECO:0000256" key="3">
    <source>
        <dbReference type="ARBA" id="ARBA00011897"/>
    </source>
</evidence>
<sequence length="672" mass="72632">MSTPSIPTPRHDVVDEYHGTSVPDPYRWLEDGSSSDTQGWVDAQNRATREVLDAIPARSAWHADLVGFMQLPVVQAVQVRGDRLILLERERGAQQARLVVRPLADPASEVTVIADPAAGTGDAAAAVDWFDTSNDGRLVAYGVSEGGTENSILHVARTDDGAALDDRIPNCRAASVAWDPDAGGFHYTRYPEGDEYHRTVHHHTLGADWHDDPVVWNDHPTPQTWPNVSASSDGNYLLVEAMVGWSRTDLHLLDRVTGRWTGIQVGIDAVTDLSFDGDRLIGTTTLDAPRGRVIAVPLDDVGDWTTLVAERDVVLDQLVPTADGFLLSTSATGIGAIERHGRDGASVSVAGVDVSTVVQLAADLDHGVELAIVTGFDAPATIHRIDGTTAREIYPDRDDDIVPELSVSHVEYPSSDGTRIGLFLIHRADVDLGPDTPTILNGYGGFAITESPIWSPTIAAWCARGGLYAIAGLRGGFEHGEEWHSAGKRANKQNVFDDFHAAADWLVGEGITTRDRLAIAGGSNGGLLMGAAITQRPDLCRAVWCAVPLLDMVRFPNFLIARLWTDEYGDPDVAEEFGWLWSYSPYHRIEEGQRYPAVLFTTAEGDTRVDPLHARKMAAALQHATAEVPGAADGPILFHQEGRAGHGVGKPVGKRADEQADVLAFFSWQLGL</sequence>
<dbReference type="Gene3D" id="2.130.10.120">
    <property type="entry name" value="Prolyl oligopeptidase, N-terminal domain"/>
    <property type="match status" value="1"/>
</dbReference>
<evidence type="ECO:0000259" key="8">
    <source>
        <dbReference type="Pfam" id="PF02897"/>
    </source>
</evidence>
<dbReference type="InterPro" id="IPR001375">
    <property type="entry name" value="Peptidase_S9_cat"/>
</dbReference>
<organism evidence="9 10">
    <name type="scientific">Ilumatobacter fluminis</name>
    <dbReference type="NCBI Taxonomy" id="467091"/>
    <lineage>
        <taxon>Bacteria</taxon>
        <taxon>Bacillati</taxon>
        <taxon>Actinomycetota</taxon>
        <taxon>Acidimicrobiia</taxon>
        <taxon>Acidimicrobiales</taxon>
        <taxon>Ilumatobacteraceae</taxon>
        <taxon>Ilumatobacter</taxon>
    </lineage>
</organism>
<dbReference type="GO" id="GO:0006508">
    <property type="term" value="P:proteolysis"/>
    <property type="evidence" value="ECO:0007669"/>
    <property type="project" value="UniProtKB-KW"/>
</dbReference>